<dbReference type="Gene3D" id="3.90.1570.10">
    <property type="entry name" value="tt1808, chain A"/>
    <property type="match status" value="1"/>
</dbReference>
<protein>
    <submittedName>
        <fullName evidence="3">Uma2 family endonuclease</fullName>
    </submittedName>
</protein>
<evidence type="ECO:0000313" key="3">
    <source>
        <dbReference type="EMBL" id="OXT06044.1"/>
    </source>
</evidence>
<keyword evidence="3" id="KW-0540">Nuclease</keyword>
<evidence type="ECO:0000313" key="4">
    <source>
        <dbReference type="Proteomes" id="UP000214975"/>
    </source>
</evidence>
<dbReference type="EMBL" id="CP016893">
    <property type="protein sequence ID" value="AST57252.1"/>
    <property type="molecule type" value="Genomic_DNA"/>
</dbReference>
<dbReference type="PANTHER" id="PTHR36558">
    <property type="entry name" value="GLR1098 PROTEIN"/>
    <property type="match status" value="1"/>
</dbReference>
<organism evidence="3 5">
    <name type="scientific">Thermoanaerobacterium thermosaccharolyticum</name>
    <name type="common">Clostridium thermosaccharolyticum</name>
    <dbReference type="NCBI Taxonomy" id="1517"/>
    <lineage>
        <taxon>Bacteria</taxon>
        <taxon>Bacillati</taxon>
        <taxon>Bacillota</taxon>
        <taxon>Clostridia</taxon>
        <taxon>Thermoanaerobacterales</taxon>
        <taxon>Thermoanaerobacteraceae</taxon>
        <taxon>Thermoanaerobacterium</taxon>
    </lineage>
</organism>
<dbReference type="Proteomes" id="UP000214975">
    <property type="component" value="Chromosome"/>
</dbReference>
<dbReference type="Proteomes" id="UP000215301">
    <property type="component" value="Unassembled WGS sequence"/>
</dbReference>
<feature type="domain" description="Putative restriction endonuclease" evidence="1">
    <location>
        <begin position="16"/>
        <end position="186"/>
    </location>
</feature>
<sequence>MAVADKDEHIKYTYKDYLSWANDERWELIDGVPYNMSPSPTRKHQKVVGELFASIHNYLKGKTCEVYSAPFDVRLFAENVSDDDVTNVVQPDIVIVCDPSKLDDKGCKGSPDMIIEVVSPSTLKRDLKEKFYLYEKAGVKEYWIVFADEKTVLSYYLGEDGKYKRPEVYSEEDNIKVRIFKSLEIQLKDIFQN</sequence>
<dbReference type="EMBL" id="NKHD01000040">
    <property type="protein sequence ID" value="OXT06044.1"/>
    <property type="molecule type" value="Genomic_DNA"/>
</dbReference>
<dbReference type="CDD" id="cd06260">
    <property type="entry name" value="DUF820-like"/>
    <property type="match status" value="1"/>
</dbReference>
<reference evidence="2 4" key="1">
    <citation type="submission" date="2016-08" db="EMBL/GenBank/DDBJ databases">
        <title>A novel genetic cassette of butanologenic Thermoanaerobacterium thermosaccharolyticum that directly convert cellulose to butanol.</title>
        <authorList>
            <person name="Li T."/>
            <person name="He J."/>
        </authorList>
    </citation>
    <scope>NUCLEOTIDE SEQUENCE [LARGE SCALE GENOMIC DNA]</scope>
    <source>
        <strain evidence="2 4">TG57</strain>
    </source>
</reference>
<accession>A0A231VCZ6</accession>
<dbReference type="InterPro" id="IPR012296">
    <property type="entry name" value="Nuclease_put_TT1808"/>
</dbReference>
<evidence type="ECO:0000313" key="5">
    <source>
        <dbReference type="Proteomes" id="UP000215301"/>
    </source>
</evidence>
<keyword evidence="3" id="KW-0255">Endonuclease</keyword>
<dbReference type="InterPro" id="IPR011335">
    <property type="entry name" value="Restrct_endonuc-II-like"/>
</dbReference>
<dbReference type="GeneID" id="93865357"/>
<dbReference type="GO" id="GO:0004519">
    <property type="term" value="F:endonuclease activity"/>
    <property type="evidence" value="ECO:0007669"/>
    <property type="project" value="UniProtKB-KW"/>
</dbReference>
<gene>
    <name evidence="3" type="ORF">CE561_11710</name>
    <name evidence="2" type="ORF">Thert_01153</name>
</gene>
<dbReference type="Pfam" id="PF05685">
    <property type="entry name" value="Uma2"/>
    <property type="match status" value="1"/>
</dbReference>
<dbReference type="SUPFAM" id="SSF52980">
    <property type="entry name" value="Restriction endonuclease-like"/>
    <property type="match status" value="1"/>
</dbReference>
<dbReference type="RefSeq" id="WP_013298972.1">
    <property type="nucleotide sequence ID" value="NZ_CP016893.1"/>
</dbReference>
<evidence type="ECO:0000313" key="2">
    <source>
        <dbReference type="EMBL" id="AST57252.1"/>
    </source>
</evidence>
<reference evidence="3 5" key="2">
    <citation type="submission" date="2017-06" db="EMBL/GenBank/DDBJ databases">
        <title>Isolation and characterization of a thermophilic and butanogenic Thermoanaerobacterium thermosaccharolyticum M5 capable of efficient degradation of hemicellulose.</title>
        <authorList>
            <person name="Xin F."/>
            <person name="Jiang Y."/>
        </authorList>
    </citation>
    <scope>NUCLEOTIDE SEQUENCE [LARGE SCALE GENOMIC DNA]</scope>
    <source>
        <strain evidence="3 5">M5</strain>
    </source>
</reference>
<keyword evidence="3" id="KW-0378">Hydrolase</keyword>
<dbReference type="OMA" id="MERSVEI"/>
<dbReference type="AlphaFoldDB" id="A0A231VCZ6"/>
<proteinExistence type="predicted"/>
<dbReference type="PANTHER" id="PTHR36558:SF1">
    <property type="entry name" value="RESTRICTION ENDONUCLEASE DOMAIN-CONTAINING PROTEIN-RELATED"/>
    <property type="match status" value="1"/>
</dbReference>
<dbReference type="InterPro" id="IPR008538">
    <property type="entry name" value="Uma2"/>
</dbReference>
<name>A0A231VCZ6_THETR</name>
<evidence type="ECO:0000259" key="1">
    <source>
        <dbReference type="Pfam" id="PF05685"/>
    </source>
</evidence>